<reference evidence="3" key="1">
    <citation type="journal article" date="2023" name="Mol. Phylogenet. Evol.">
        <title>Genome-scale phylogeny and comparative genomics of the fungal order Sordariales.</title>
        <authorList>
            <person name="Hensen N."/>
            <person name="Bonometti L."/>
            <person name="Westerberg I."/>
            <person name="Brannstrom I.O."/>
            <person name="Guillou S."/>
            <person name="Cros-Aarteil S."/>
            <person name="Calhoun S."/>
            <person name="Haridas S."/>
            <person name="Kuo A."/>
            <person name="Mondo S."/>
            <person name="Pangilinan J."/>
            <person name="Riley R."/>
            <person name="LaButti K."/>
            <person name="Andreopoulos B."/>
            <person name="Lipzen A."/>
            <person name="Chen C."/>
            <person name="Yan M."/>
            <person name="Daum C."/>
            <person name="Ng V."/>
            <person name="Clum A."/>
            <person name="Steindorff A."/>
            <person name="Ohm R.A."/>
            <person name="Martin F."/>
            <person name="Silar P."/>
            <person name="Natvig D.O."/>
            <person name="Lalanne C."/>
            <person name="Gautier V."/>
            <person name="Ament-Velasquez S.L."/>
            <person name="Kruys A."/>
            <person name="Hutchinson M.I."/>
            <person name="Powell A.J."/>
            <person name="Barry K."/>
            <person name="Miller A.N."/>
            <person name="Grigoriev I.V."/>
            <person name="Debuchy R."/>
            <person name="Gladieux P."/>
            <person name="Hiltunen Thoren M."/>
            <person name="Johannesson H."/>
        </authorList>
    </citation>
    <scope>NUCLEOTIDE SEQUENCE</scope>
    <source>
        <strain evidence="3">CBS 532.94</strain>
    </source>
</reference>
<protein>
    <submittedName>
        <fullName evidence="3">Glycosyltransferase</fullName>
    </submittedName>
</protein>
<sequence length="528" mass="58921">MMLTHQCSGRASFAFLVALLLVLFLLTANRLHNGPSAAFSRLKGDWISVDGEEHHDGQQSLSAEKTNNFCSQDFEFLRQGDLGLTDNIVYSRRCIRAVHGNVDRDVVTNISTPLITSKTTLSLTAECTTVEAPPCERLTLHVPPNYPQEQYRHLIFGVASSHDRLKESLPVFAHWLSGTGAQLVAVVSDADRTDATFDLPSLEAEYRQHDVAATIIPPTQKVAIPRKDTPLDATPSAPSPVEQLHFLLIRDMLDRATPETQWLGVLDDDTFFPALHPLSAALRQHDHTIPTWLGALADNFVSIKIWGYMAYGGAGTFLSVPLARQLAPHLESCIRETTVVSGDGMLRDCVYAHTTTKLTLVDGLYQHDIRGDPAGFFESGRRALSIHHWKSWYRAPVAQMAAVTRVCGDCFLQRWRFGNDTLLANGYSITTYRDGLLDKIDLSRVEGTWQEPDGKFDFVYGPFRPRLSEADKKSYRLVAVDGEARKGGRFRQVYVHRAPRKDSGGSSKEEEEAEEGRMDEVVELIWEG</sequence>
<dbReference type="EMBL" id="MU860026">
    <property type="protein sequence ID" value="KAK4241216.1"/>
    <property type="molecule type" value="Genomic_DNA"/>
</dbReference>
<reference evidence="3" key="2">
    <citation type="submission" date="2023-05" db="EMBL/GenBank/DDBJ databases">
        <authorList>
            <consortium name="Lawrence Berkeley National Laboratory"/>
            <person name="Steindorff A."/>
            <person name="Hensen N."/>
            <person name="Bonometti L."/>
            <person name="Westerberg I."/>
            <person name="Brannstrom I.O."/>
            <person name="Guillou S."/>
            <person name="Cros-Aarteil S."/>
            <person name="Calhoun S."/>
            <person name="Haridas S."/>
            <person name="Kuo A."/>
            <person name="Mondo S."/>
            <person name="Pangilinan J."/>
            <person name="Riley R."/>
            <person name="Labutti K."/>
            <person name="Andreopoulos B."/>
            <person name="Lipzen A."/>
            <person name="Chen C."/>
            <person name="Yanf M."/>
            <person name="Daum C."/>
            <person name="Ng V."/>
            <person name="Clum A."/>
            <person name="Ohm R."/>
            <person name="Martin F."/>
            <person name="Silar P."/>
            <person name="Natvig D."/>
            <person name="Lalanne C."/>
            <person name="Gautier V."/>
            <person name="Ament-Velasquez S.L."/>
            <person name="Kruys A."/>
            <person name="Hutchinson M.I."/>
            <person name="Powell A.J."/>
            <person name="Barry K."/>
            <person name="Miller A.N."/>
            <person name="Grigoriev I.V."/>
            <person name="Debuchy R."/>
            <person name="Gladieux P."/>
            <person name="Thoren M.H."/>
            <person name="Johannesson H."/>
        </authorList>
    </citation>
    <scope>NUCLEOTIDE SEQUENCE</scope>
    <source>
        <strain evidence="3">CBS 532.94</strain>
    </source>
</reference>
<evidence type="ECO:0000256" key="2">
    <source>
        <dbReference type="SAM" id="SignalP"/>
    </source>
</evidence>
<dbReference type="InterPro" id="IPR006740">
    <property type="entry name" value="DUF604"/>
</dbReference>
<keyword evidence="4" id="KW-1185">Reference proteome</keyword>
<feature type="region of interest" description="Disordered" evidence="1">
    <location>
        <begin position="495"/>
        <end position="519"/>
    </location>
</feature>
<dbReference type="PANTHER" id="PTHR10811">
    <property type="entry name" value="FRINGE-RELATED"/>
    <property type="match status" value="1"/>
</dbReference>
<gene>
    <name evidence="3" type="ORF">C8A03DRAFT_12553</name>
</gene>
<name>A0AAN7H9E3_9PEZI</name>
<feature type="signal peptide" evidence="2">
    <location>
        <begin position="1"/>
        <end position="28"/>
    </location>
</feature>
<evidence type="ECO:0000313" key="4">
    <source>
        <dbReference type="Proteomes" id="UP001303760"/>
    </source>
</evidence>
<keyword evidence="2" id="KW-0732">Signal</keyword>
<dbReference type="Pfam" id="PF04646">
    <property type="entry name" value="DUF604"/>
    <property type="match status" value="1"/>
</dbReference>
<accession>A0AAN7H9E3</accession>
<proteinExistence type="predicted"/>
<dbReference type="Proteomes" id="UP001303760">
    <property type="component" value="Unassembled WGS sequence"/>
</dbReference>
<dbReference type="Gene3D" id="3.90.550.50">
    <property type="match status" value="1"/>
</dbReference>
<evidence type="ECO:0000256" key="1">
    <source>
        <dbReference type="SAM" id="MobiDB-lite"/>
    </source>
</evidence>
<dbReference type="AlphaFoldDB" id="A0AAN7H9E3"/>
<feature type="chain" id="PRO_5042929228" evidence="2">
    <location>
        <begin position="29"/>
        <end position="528"/>
    </location>
</feature>
<organism evidence="3 4">
    <name type="scientific">Achaetomium macrosporum</name>
    <dbReference type="NCBI Taxonomy" id="79813"/>
    <lineage>
        <taxon>Eukaryota</taxon>
        <taxon>Fungi</taxon>
        <taxon>Dikarya</taxon>
        <taxon>Ascomycota</taxon>
        <taxon>Pezizomycotina</taxon>
        <taxon>Sordariomycetes</taxon>
        <taxon>Sordariomycetidae</taxon>
        <taxon>Sordariales</taxon>
        <taxon>Chaetomiaceae</taxon>
        <taxon>Achaetomium</taxon>
    </lineage>
</organism>
<evidence type="ECO:0000313" key="3">
    <source>
        <dbReference type="EMBL" id="KAK4241216.1"/>
    </source>
</evidence>
<comment type="caution">
    <text evidence="3">The sequence shown here is derived from an EMBL/GenBank/DDBJ whole genome shotgun (WGS) entry which is preliminary data.</text>
</comment>